<dbReference type="PROSITE" id="PS50850">
    <property type="entry name" value="MFS"/>
    <property type="match status" value="1"/>
</dbReference>
<dbReference type="AlphaFoldDB" id="A0A916R7Q8"/>
<dbReference type="PANTHER" id="PTHR11360">
    <property type="entry name" value="MONOCARBOXYLATE TRANSPORTER"/>
    <property type="match status" value="1"/>
</dbReference>
<feature type="transmembrane region" description="Helical" evidence="4">
    <location>
        <begin position="108"/>
        <end position="127"/>
    </location>
</feature>
<feature type="transmembrane region" description="Helical" evidence="4">
    <location>
        <begin position="234"/>
        <end position="256"/>
    </location>
</feature>
<feature type="transmembrane region" description="Helical" evidence="4">
    <location>
        <begin position="359"/>
        <end position="382"/>
    </location>
</feature>
<evidence type="ECO:0000256" key="3">
    <source>
        <dbReference type="ARBA" id="ARBA00023136"/>
    </source>
</evidence>
<dbReference type="EMBL" id="BMKB01000001">
    <property type="protein sequence ID" value="GGA42091.1"/>
    <property type="molecule type" value="Genomic_DNA"/>
</dbReference>
<evidence type="ECO:0000256" key="1">
    <source>
        <dbReference type="ARBA" id="ARBA00022692"/>
    </source>
</evidence>
<sequence length="424" mass="44914">MSLAAPSPPLKELTPRQIQWIGGGYLSMFGSLGGQTIFIALFGSAIRAEFGLTDGQYGLIYTAATLISAICLVFAGTLADKLPAAVLGGGAALGLGVIALIMGMAPDVWVLGFALFGLRFFGQGMLVHNAATAMSRWFFRFRGRALAFSQLGLSTGEAILPVLVALGIAAFGWRSVWMIVAAIAILILAPAIFACFSNPPDGKKAKAQGLANPDAADEVNTGARWRRSRVIRDPLFWIVLYGALAAPAISTAIFFHQTSLVEDKGWDLLVFAAFFPVMSVTTVTFSLLAGIIIDRIGANRMLTFALVPMALACLLIWLGDAYWVIPGFFLLCGMSNGMLGTSFNALWAELYGTANLGSIRALATSAMVLSSAVGPGIVGIFIDLGVTLPDQGPAFAAYFLSASALFVVSRGRLARRAREIRENI</sequence>
<dbReference type="RefSeq" id="WP_127071672.1">
    <property type="nucleotide sequence ID" value="NZ_BMKB01000001.1"/>
</dbReference>
<evidence type="ECO:0000259" key="5">
    <source>
        <dbReference type="PROSITE" id="PS50850"/>
    </source>
</evidence>
<dbReference type="InterPro" id="IPR036259">
    <property type="entry name" value="MFS_trans_sf"/>
</dbReference>
<dbReference type="Pfam" id="PF07690">
    <property type="entry name" value="MFS_1"/>
    <property type="match status" value="1"/>
</dbReference>
<feature type="transmembrane region" description="Helical" evidence="4">
    <location>
        <begin position="20"/>
        <end position="46"/>
    </location>
</feature>
<feature type="transmembrane region" description="Helical" evidence="4">
    <location>
        <begin position="58"/>
        <end position="75"/>
    </location>
</feature>
<dbReference type="InterPro" id="IPR020846">
    <property type="entry name" value="MFS_dom"/>
</dbReference>
<evidence type="ECO:0000313" key="7">
    <source>
        <dbReference type="Proteomes" id="UP000596977"/>
    </source>
</evidence>
<dbReference type="PANTHER" id="PTHR11360:SF308">
    <property type="entry name" value="BLL3089 PROTEIN"/>
    <property type="match status" value="1"/>
</dbReference>
<feature type="transmembrane region" description="Helical" evidence="4">
    <location>
        <begin position="148"/>
        <end position="170"/>
    </location>
</feature>
<comment type="caution">
    <text evidence="6">The sequence shown here is derived from an EMBL/GenBank/DDBJ whole genome shotgun (WGS) entry which is preliminary data.</text>
</comment>
<dbReference type="GO" id="GO:0022857">
    <property type="term" value="F:transmembrane transporter activity"/>
    <property type="evidence" value="ECO:0007669"/>
    <property type="project" value="InterPro"/>
</dbReference>
<dbReference type="InterPro" id="IPR050327">
    <property type="entry name" value="Proton-linked_MCT"/>
</dbReference>
<organism evidence="6 7">
    <name type="scientific">Pelagibacterium lentulum</name>
    <dbReference type="NCBI Taxonomy" id="2029865"/>
    <lineage>
        <taxon>Bacteria</taxon>
        <taxon>Pseudomonadati</taxon>
        <taxon>Pseudomonadota</taxon>
        <taxon>Alphaproteobacteria</taxon>
        <taxon>Hyphomicrobiales</taxon>
        <taxon>Devosiaceae</taxon>
        <taxon>Pelagibacterium</taxon>
    </lineage>
</organism>
<dbReference type="OrthoDB" id="9796632at2"/>
<evidence type="ECO:0000256" key="2">
    <source>
        <dbReference type="ARBA" id="ARBA00022989"/>
    </source>
</evidence>
<feature type="domain" description="Major facilitator superfamily (MFS) profile" evidence="5">
    <location>
        <begin position="1"/>
        <end position="421"/>
    </location>
</feature>
<dbReference type="Gene3D" id="1.20.1250.20">
    <property type="entry name" value="MFS general substrate transporter like domains"/>
    <property type="match status" value="2"/>
</dbReference>
<feature type="transmembrane region" description="Helical" evidence="4">
    <location>
        <begin position="82"/>
        <end position="102"/>
    </location>
</feature>
<keyword evidence="3 4" id="KW-0472">Membrane</keyword>
<feature type="transmembrane region" description="Helical" evidence="4">
    <location>
        <begin position="176"/>
        <end position="196"/>
    </location>
</feature>
<feature type="transmembrane region" description="Helical" evidence="4">
    <location>
        <begin position="394"/>
        <end position="413"/>
    </location>
</feature>
<keyword evidence="7" id="KW-1185">Reference proteome</keyword>
<reference evidence="6 7" key="1">
    <citation type="journal article" date="2014" name="Int. J. Syst. Evol. Microbiol.">
        <title>Complete genome sequence of Corynebacterium casei LMG S-19264T (=DSM 44701T), isolated from a smear-ripened cheese.</title>
        <authorList>
            <consortium name="US DOE Joint Genome Institute (JGI-PGF)"/>
            <person name="Walter F."/>
            <person name="Albersmeier A."/>
            <person name="Kalinowski J."/>
            <person name="Ruckert C."/>
        </authorList>
    </citation>
    <scope>NUCLEOTIDE SEQUENCE [LARGE SCALE GENOMIC DNA]</scope>
    <source>
        <strain evidence="6 7">CGMCC 1.15896</strain>
    </source>
</reference>
<feature type="transmembrane region" description="Helical" evidence="4">
    <location>
        <begin position="324"/>
        <end position="347"/>
    </location>
</feature>
<dbReference type="InterPro" id="IPR011701">
    <property type="entry name" value="MFS"/>
</dbReference>
<feature type="transmembrane region" description="Helical" evidence="4">
    <location>
        <begin position="301"/>
        <end position="318"/>
    </location>
</feature>
<keyword evidence="2 4" id="KW-1133">Transmembrane helix</keyword>
<name>A0A916R7Q8_9HYPH</name>
<feature type="transmembrane region" description="Helical" evidence="4">
    <location>
        <begin position="268"/>
        <end position="289"/>
    </location>
</feature>
<protein>
    <submittedName>
        <fullName evidence="6">MFS transporter</fullName>
    </submittedName>
</protein>
<dbReference type="SUPFAM" id="SSF103473">
    <property type="entry name" value="MFS general substrate transporter"/>
    <property type="match status" value="1"/>
</dbReference>
<dbReference type="Proteomes" id="UP000596977">
    <property type="component" value="Unassembled WGS sequence"/>
</dbReference>
<evidence type="ECO:0000313" key="6">
    <source>
        <dbReference type="EMBL" id="GGA42091.1"/>
    </source>
</evidence>
<proteinExistence type="predicted"/>
<gene>
    <name evidence="6" type="ORF">GCM10011499_09720</name>
</gene>
<accession>A0A916R7Q8</accession>
<keyword evidence="1 4" id="KW-0812">Transmembrane</keyword>
<evidence type="ECO:0000256" key="4">
    <source>
        <dbReference type="SAM" id="Phobius"/>
    </source>
</evidence>